<dbReference type="OrthoDB" id="121633at2"/>
<dbReference type="EMBL" id="SHKP01000007">
    <property type="protein sequence ID" value="RZT95087.1"/>
    <property type="molecule type" value="Genomic_DNA"/>
</dbReference>
<feature type="region of interest" description="Disordered" evidence="1">
    <location>
        <begin position="102"/>
        <end position="123"/>
    </location>
</feature>
<dbReference type="Proteomes" id="UP000293671">
    <property type="component" value="Unassembled WGS sequence"/>
</dbReference>
<evidence type="ECO:0008006" key="4">
    <source>
        <dbReference type="Google" id="ProtNLM"/>
    </source>
</evidence>
<dbReference type="RefSeq" id="WP_130433207.1">
    <property type="nucleotide sequence ID" value="NZ_SHKP01000007.1"/>
</dbReference>
<evidence type="ECO:0000313" key="2">
    <source>
        <dbReference type="EMBL" id="RZT95087.1"/>
    </source>
</evidence>
<evidence type="ECO:0000313" key="3">
    <source>
        <dbReference type="Proteomes" id="UP000293671"/>
    </source>
</evidence>
<organism evidence="2 3">
    <name type="scientific">Rivibacter subsaxonicus</name>
    <dbReference type="NCBI Taxonomy" id="457575"/>
    <lineage>
        <taxon>Bacteria</taxon>
        <taxon>Pseudomonadati</taxon>
        <taxon>Pseudomonadota</taxon>
        <taxon>Betaproteobacteria</taxon>
        <taxon>Burkholderiales</taxon>
        <taxon>Rivibacter</taxon>
    </lineage>
</organism>
<keyword evidence="3" id="KW-1185">Reference proteome</keyword>
<protein>
    <recommendedName>
        <fullName evidence="4">Sigma 54 modulation/S30EA-like ribosomal protein</fullName>
    </recommendedName>
</protein>
<dbReference type="Pfam" id="PF02482">
    <property type="entry name" value="Ribosomal_S30AE"/>
    <property type="match status" value="1"/>
</dbReference>
<name>A0A4Q7VGG2_9BURK</name>
<gene>
    <name evidence="2" type="ORF">EV670_2835</name>
</gene>
<dbReference type="AlphaFoldDB" id="A0A4Q7VGG2"/>
<accession>A0A4Q7VGG2</accession>
<proteinExistence type="predicted"/>
<evidence type="ECO:0000256" key="1">
    <source>
        <dbReference type="SAM" id="MobiDB-lite"/>
    </source>
</evidence>
<comment type="caution">
    <text evidence="2">The sequence shown here is derived from an EMBL/GenBank/DDBJ whole genome shotgun (WGS) entry which is preliminary data.</text>
</comment>
<dbReference type="InterPro" id="IPR003489">
    <property type="entry name" value="RHF/RaiA"/>
</dbReference>
<sequence length="123" mass="13236">MRVQLNSSNGLNVPAEVRSSVDAMLRERLSRFGESFTRIEVHFHPGDPADHTGRDVRCGLEARAAGKRPLKVHHAAPGMEAAASRAADKLVTLVSRRVARKYTTSSKGHVRQAGGAEPAASAR</sequence>
<reference evidence="2 3" key="1">
    <citation type="submission" date="2019-02" db="EMBL/GenBank/DDBJ databases">
        <title>Genomic Encyclopedia of Type Strains, Phase IV (KMG-IV): sequencing the most valuable type-strain genomes for metagenomic binning, comparative biology and taxonomic classification.</title>
        <authorList>
            <person name="Goeker M."/>
        </authorList>
    </citation>
    <scope>NUCLEOTIDE SEQUENCE [LARGE SCALE GENOMIC DNA]</scope>
    <source>
        <strain evidence="2 3">DSM 19570</strain>
    </source>
</reference>